<evidence type="ECO:0000256" key="3">
    <source>
        <dbReference type="ARBA" id="ARBA00022737"/>
    </source>
</evidence>
<keyword evidence="4" id="KW-0012">Acyltransferase</keyword>
<sequence>MNAPSEVRVAAPHPAIPPEGLIGADVRMRETTLGRWVEIADGVRIEYSTVGDYSYVMHGCMVADCDIGRFTAIAASCRIGPPNHPLDRPTIHRLSYTPEYYWPGAARDRAFFAERRASRTVIGNDVWIGHGAVVLSGVTVGDGAVIAAGAVVTRDVEPYTIVGGVPAKEIRRRMPRDLAERYARLAWWNWPHERLEAALPDFRDLTVEAFLERYE</sequence>
<dbReference type="RefSeq" id="WP_407051460.1">
    <property type="nucleotide sequence ID" value="NZ_CP158568.1"/>
</dbReference>
<dbReference type="Gene3D" id="2.160.10.10">
    <property type="entry name" value="Hexapeptide repeat proteins"/>
    <property type="match status" value="1"/>
</dbReference>
<dbReference type="InterPro" id="IPR018357">
    <property type="entry name" value="Hexapep_transf_CS"/>
</dbReference>
<reference evidence="5" key="1">
    <citation type="submission" date="2024-06" db="EMBL/GenBank/DDBJ databases">
        <title>Methylostella associata gen. nov., sp. nov., a novel Ancalomicrobiaceae-affiliated facultatively methylotrophic bacteria that feed on methanotrophs of the genus Methylococcus.</title>
        <authorList>
            <person name="Saltykova V."/>
            <person name="Danilova O.V."/>
            <person name="Oshkin I.Y."/>
            <person name="Belova S.E."/>
            <person name="Pimenov N.V."/>
            <person name="Dedysh S.N."/>
        </authorList>
    </citation>
    <scope>NUCLEOTIDE SEQUENCE</scope>
    <source>
        <strain evidence="5">S20</strain>
    </source>
</reference>
<dbReference type="InterPro" id="IPR017694">
    <property type="entry name" value="Phosphonate_tfrase_rpt"/>
</dbReference>
<dbReference type="Pfam" id="PF00132">
    <property type="entry name" value="Hexapep"/>
    <property type="match status" value="1"/>
</dbReference>
<organism evidence="5">
    <name type="scientific">Methyloraptor flagellatus</name>
    <dbReference type="NCBI Taxonomy" id="3162530"/>
    <lineage>
        <taxon>Bacteria</taxon>
        <taxon>Pseudomonadati</taxon>
        <taxon>Pseudomonadota</taxon>
        <taxon>Alphaproteobacteria</taxon>
        <taxon>Hyphomicrobiales</taxon>
        <taxon>Ancalomicrobiaceae</taxon>
        <taxon>Methyloraptor</taxon>
    </lineage>
</organism>
<dbReference type="PROSITE" id="PS00101">
    <property type="entry name" value="HEXAPEP_TRANSFERASES"/>
    <property type="match status" value="1"/>
</dbReference>
<proteinExistence type="inferred from homology"/>
<name>A0AAU7XH02_9HYPH</name>
<evidence type="ECO:0000256" key="1">
    <source>
        <dbReference type="ARBA" id="ARBA00007274"/>
    </source>
</evidence>
<dbReference type="InterPro" id="IPR050179">
    <property type="entry name" value="Trans_hexapeptide_repeat"/>
</dbReference>
<evidence type="ECO:0000256" key="2">
    <source>
        <dbReference type="ARBA" id="ARBA00022679"/>
    </source>
</evidence>
<comment type="similarity">
    <text evidence="1">Belongs to the transferase hexapeptide repeat family.</text>
</comment>
<protein>
    <submittedName>
        <fullName evidence="5">DapH/DapD/GlmU-related protein</fullName>
    </submittedName>
</protein>
<accession>A0AAU7XH02</accession>
<dbReference type="InterPro" id="IPR001451">
    <property type="entry name" value="Hexapep"/>
</dbReference>
<evidence type="ECO:0000313" key="5">
    <source>
        <dbReference type="EMBL" id="XBY46364.1"/>
    </source>
</evidence>
<keyword evidence="3" id="KW-0677">Repeat</keyword>
<dbReference type="PANTHER" id="PTHR43300">
    <property type="entry name" value="ACETYLTRANSFERASE"/>
    <property type="match status" value="1"/>
</dbReference>
<evidence type="ECO:0000256" key="4">
    <source>
        <dbReference type="ARBA" id="ARBA00023315"/>
    </source>
</evidence>
<dbReference type="GO" id="GO:0016746">
    <property type="term" value="F:acyltransferase activity"/>
    <property type="evidence" value="ECO:0007669"/>
    <property type="project" value="UniProtKB-KW"/>
</dbReference>
<dbReference type="SUPFAM" id="SSF51161">
    <property type="entry name" value="Trimeric LpxA-like enzymes"/>
    <property type="match status" value="1"/>
</dbReference>
<dbReference type="KEGG" id="mflg:ABS361_09170"/>
<keyword evidence="2" id="KW-0808">Transferase</keyword>
<dbReference type="InterPro" id="IPR011004">
    <property type="entry name" value="Trimer_LpxA-like_sf"/>
</dbReference>
<dbReference type="EMBL" id="CP158568">
    <property type="protein sequence ID" value="XBY46364.1"/>
    <property type="molecule type" value="Genomic_DNA"/>
</dbReference>
<dbReference type="NCBIfam" id="TIGR03308">
    <property type="entry name" value="phn_thr-fam"/>
    <property type="match status" value="1"/>
</dbReference>
<gene>
    <name evidence="5" type="ORF">ABS361_09170</name>
</gene>
<dbReference type="CDD" id="cd03349">
    <property type="entry name" value="LbH_XAT"/>
    <property type="match status" value="1"/>
</dbReference>
<dbReference type="AlphaFoldDB" id="A0AAU7XH02"/>
<dbReference type="PANTHER" id="PTHR43300:SF11">
    <property type="entry name" value="ACETYLTRANSFERASE RV3034C-RELATED"/>
    <property type="match status" value="1"/>
</dbReference>